<comment type="caution">
    <text evidence="1">The sequence shown here is derived from an EMBL/GenBank/DDBJ whole genome shotgun (WGS) entry which is preliminary data.</text>
</comment>
<dbReference type="RefSeq" id="WP_027838818.1">
    <property type="nucleotide sequence ID" value="NZ_LMTZ01000140.1"/>
</dbReference>
<proteinExistence type="predicted"/>
<sequence>MSFKSVNNILDVLKNQAKWQEDPFQNLLDSWSQIVGKVVATHTQPLYIKQGILWVATSSAAWAQNLTFERQNLLVKLNDLSLAPLLDIRFSTSGWKRQKKHNEVNQNLSPSHHPSYIGRQIKLESSTKPKKDNPQKVFQDWGTTIKMRSRGLSLCPQCNCPTPPGELKRWEVCFLCAAKRAKR</sequence>
<organism evidence="1 2">
    <name type="scientific">Mastigocoleus testarum BC008</name>
    <dbReference type="NCBI Taxonomy" id="371196"/>
    <lineage>
        <taxon>Bacteria</taxon>
        <taxon>Bacillati</taxon>
        <taxon>Cyanobacteriota</taxon>
        <taxon>Cyanophyceae</taxon>
        <taxon>Nostocales</taxon>
        <taxon>Hapalosiphonaceae</taxon>
        <taxon>Mastigocoleus</taxon>
    </lineage>
</organism>
<protein>
    <submittedName>
        <fullName evidence="1">RNA-binding protein</fullName>
    </submittedName>
</protein>
<dbReference type="PANTHER" id="PTHR36456:SF1">
    <property type="entry name" value="UPF0232 PROTEIN SCO3875"/>
    <property type="match status" value="1"/>
</dbReference>
<keyword evidence="2" id="KW-1185">Reference proteome</keyword>
<accession>A0A0V7ZFP6</accession>
<evidence type="ECO:0000313" key="1">
    <source>
        <dbReference type="EMBL" id="KST63303.1"/>
    </source>
</evidence>
<dbReference type="Proteomes" id="UP000053372">
    <property type="component" value="Unassembled WGS sequence"/>
</dbReference>
<evidence type="ECO:0000313" key="2">
    <source>
        <dbReference type="Proteomes" id="UP000053372"/>
    </source>
</evidence>
<dbReference type="OrthoDB" id="511752at2"/>
<dbReference type="PANTHER" id="PTHR36456">
    <property type="entry name" value="UPF0232 PROTEIN SCO3875"/>
    <property type="match status" value="1"/>
</dbReference>
<dbReference type="EMBL" id="LMTZ01000140">
    <property type="protein sequence ID" value="KST63303.1"/>
    <property type="molecule type" value="Genomic_DNA"/>
</dbReference>
<dbReference type="Pfam" id="PF05258">
    <property type="entry name" value="DciA"/>
    <property type="match status" value="1"/>
</dbReference>
<dbReference type="AlphaFoldDB" id="A0A0V7ZFP6"/>
<dbReference type="InterPro" id="IPR007922">
    <property type="entry name" value="DciA-like"/>
</dbReference>
<name>A0A0V7ZFP6_9CYAN</name>
<reference evidence="1 2" key="1">
    <citation type="journal article" date="2015" name="Genome Announc.">
        <title>Draft Genome of the Euendolithic (true boring) Cyanobacterium Mastigocoleus testarum strain BC008.</title>
        <authorList>
            <person name="Guida B.S."/>
            <person name="Garcia-Pichel F."/>
        </authorList>
    </citation>
    <scope>NUCLEOTIDE SEQUENCE [LARGE SCALE GENOMIC DNA]</scope>
    <source>
        <strain evidence="1 2">BC008</strain>
    </source>
</reference>
<gene>
    <name evidence="1" type="ORF">BC008_39155</name>
</gene>